<dbReference type="PANTHER" id="PTHR43829">
    <property type="entry name" value="AQUAPORIN OR AQUAGLYCEROPORIN RELATED"/>
    <property type="match status" value="1"/>
</dbReference>
<protein>
    <submittedName>
        <fullName evidence="13">Aquaporin-like protein</fullName>
    </submittedName>
</protein>
<dbReference type="GO" id="GO:0015250">
    <property type="term" value="F:water channel activity"/>
    <property type="evidence" value="ECO:0007669"/>
    <property type="project" value="TreeGrafter"/>
</dbReference>
<evidence type="ECO:0000256" key="2">
    <source>
        <dbReference type="ARBA" id="ARBA00006175"/>
    </source>
</evidence>
<evidence type="ECO:0000256" key="8">
    <source>
        <dbReference type="ARBA" id="ARBA00034651"/>
    </source>
</evidence>
<dbReference type="InterPro" id="IPR050363">
    <property type="entry name" value="MIP/Aquaporin"/>
</dbReference>
<dbReference type="OrthoDB" id="3222at2759"/>
<evidence type="ECO:0000256" key="7">
    <source>
        <dbReference type="ARBA" id="ARBA00023136"/>
    </source>
</evidence>
<dbReference type="Proteomes" id="UP000813444">
    <property type="component" value="Unassembled WGS sequence"/>
</dbReference>
<dbReference type="InterPro" id="IPR000425">
    <property type="entry name" value="MIP"/>
</dbReference>
<evidence type="ECO:0000256" key="12">
    <source>
        <dbReference type="SAM" id="Phobius"/>
    </source>
</evidence>
<comment type="similarity">
    <text evidence="2 10">Belongs to the MIP/aquaporin (TC 1.A.8) family.</text>
</comment>
<feature type="transmembrane region" description="Helical" evidence="12">
    <location>
        <begin position="275"/>
        <end position="295"/>
    </location>
</feature>
<evidence type="ECO:0000256" key="9">
    <source>
        <dbReference type="ARBA" id="ARBA00049405"/>
    </source>
</evidence>
<dbReference type="GO" id="GO:0005886">
    <property type="term" value="C:plasma membrane"/>
    <property type="evidence" value="ECO:0007669"/>
    <property type="project" value="TreeGrafter"/>
</dbReference>
<comment type="caution">
    <text evidence="13">The sequence shown here is derived from an EMBL/GenBank/DDBJ whole genome shotgun (WGS) entry which is preliminary data.</text>
</comment>
<dbReference type="Pfam" id="PF00230">
    <property type="entry name" value="MIP"/>
    <property type="match status" value="1"/>
</dbReference>
<keyword evidence="6 12" id="KW-1133">Transmembrane helix</keyword>
<evidence type="ECO:0000256" key="5">
    <source>
        <dbReference type="ARBA" id="ARBA00022737"/>
    </source>
</evidence>
<comment type="catalytic activity">
    <reaction evidence="8">
        <text>H2O(in) = H2O(out)</text>
        <dbReference type="Rhea" id="RHEA:29667"/>
        <dbReference type="ChEBI" id="CHEBI:15377"/>
    </reaction>
</comment>
<feature type="transmembrane region" description="Helical" evidence="12">
    <location>
        <begin position="45"/>
        <end position="67"/>
    </location>
</feature>
<dbReference type="EMBL" id="JAGPNK010000024">
    <property type="protein sequence ID" value="KAH7304271.1"/>
    <property type="molecule type" value="Genomic_DNA"/>
</dbReference>
<keyword evidence="14" id="KW-1185">Reference proteome</keyword>
<keyword evidence="5" id="KW-0677">Repeat</keyword>
<evidence type="ECO:0000256" key="11">
    <source>
        <dbReference type="SAM" id="MobiDB-lite"/>
    </source>
</evidence>
<dbReference type="AlphaFoldDB" id="A0A8K0SCE3"/>
<accession>A0A8K0SCE3</accession>
<feature type="region of interest" description="Disordered" evidence="11">
    <location>
        <begin position="1"/>
        <end position="25"/>
    </location>
</feature>
<comment type="subcellular location">
    <subcellularLocation>
        <location evidence="1">Membrane</location>
        <topology evidence="1">Multi-pass membrane protein</topology>
    </subcellularLocation>
</comment>
<evidence type="ECO:0000256" key="10">
    <source>
        <dbReference type="RuleBase" id="RU000477"/>
    </source>
</evidence>
<dbReference type="GO" id="GO:0015254">
    <property type="term" value="F:glycerol channel activity"/>
    <property type="evidence" value="ECO:0007669"/>
    <property type="project" value="TreeGrafter"/>
</dbReference>
<sequence>MPHGNDENRPLLPNSRDDSNESQQWTAPRRSNVWMSFKHTWKDELAEFWGAFMIVLFGAAAECQVHLHYNSRTVDAEGGGADGQFGSYLSTPIGWAIGVATAVWMSGGISGGHCNPGVTLAMTLFRKFPVKKVPGYIVAQILGATVAALVVYTNYYSSISVFEGGSERTVVGPHATAGMFFTMPAGHLSAASAMFSEFVGSAILVGMIFALTDKNNMSVPAGALPFAIFLVILGIGSSFGVNTGYAVNFARDFGPRVALTIVGYGSDIWTHDGGYWLWSPCIATIAGASFGAFLYDASIYMGADSPLVPAVNI</sequence>
<evidence type="ECO:0000313" key="14">
    <source>
        <dbReference type="Proteomes" id="UP000813444"/>
    </source>
</evidence>
<organism evidence="13 14">
    <name type="scientific">Stachybotrys elegans</name>
    <dbReference type="NCBI Taxonomy" id="80388"/>
    <lineage>
        <taxon>Eukaryota</taxon>
        <taxon>Fungi</taxon>
        <taxon>Dikarya</taxon>
        <taxon>Ascomycota</taxon>
        <taxon>Pezizomycotina</taxon>
        <taxon>Sordariomycetes</taxon>
        <taxon>Hypocreomycetidae</taxon>
        <taxon>Hypocreales</taxon>
        <taxon>Stachybotryaceae</taxon>
        <taxon>Stachybotrys</taxon>
    </lineage>
</organism>
<evidence type="ECO:0000256" key="1">
    <source>
        <dbReference type="ARBA" id="ARBA00004141"/>
    </source>
</evidence>
<dbReference type="FunFam" id="1.20.1080.10:FF:000027">
    <property type="entry name" value="MIP aquaporin"/>
    <property type="match status" value="1"/>
</dbReference>
<dbReference type="Gene3D" id="1.20.1080.10">
    <property type="entry name" value="Glycerol uptake facilitator protein"/>
    <property type="match status" value="1"/>
</dbReference>
<proteinExistence type="inferred from homology"/>
<reference evidence="13" key="1">
    <citation type="journal article" date="2021" name="Nat. Commun.">
        <title>Genetic determinants of endophytism in the Arabidopsis root mycobiome.</title>
        <authorList>
            <person name="Mesny F."/>
            <person name="Miyauchi S."/>
            <person name="Thiergart T."/>
            <person name="Pickel B."/>
            <person name="Atanasova L."/>
            <person name="Karlsson M."/>
            <person name="Huettel B."/>
            <person name="Barry K.W."/>
            <person name="Haridas S."/>
            <person name="Chen C."/>
            <person name="Bauer D."/>
            <person name="Andreopoulos W."/>
            <person name="Pangilinan J."/>
            <person name="LaButti K."/>
            <person name="Riley R."/>
            <person name="Lipzen A."/>
            <person name="Clum A."/>
            <person name="Drula E."/>
            <person name="Henrissat B."/>
            <person name="Kohler A."/>
            <person name="Grigoriev I.V."/>
            <person name="Martin F.M."/>
            <person name="Hacquard S."/>
        </authorList>
    </citation>
    <scope>NUCLEOTIDE SEQUENCE</scope>
    <source>
        <strain evidence="13">MPI-CAGE-CH-0235</strain>
    </source>
</reference>
<feature type="compositionally biased region" description="Basic and acidic residues" evidence="11">
    <location>
        <begin position="1"/>
        <end position="19"/>
    </location>
</feature>
<dbReference type="InterPro" id="IPR023271">
    <property type="entry name" value="Aquaporin-like"/>
</dbReference>
<dbReference type="NCBIfam" id="TIGR00861">
    <property type="entry name" value="MIP"/>
    <property type="match status" value="1"/>
</dbReference>
<dbReference type="PANTHER" id="PTHR43829:SF9">
    <property type="entry name" value="AQUAPORIN-9"/>
    <property type="match status" value="1"/>
</dbReference>
<feature type="transmembrane region" description="Helical" evidence="12">
    <location>
        <begin position="133"/>
        <end position="152"/>
    </location>
</feature>
<evidence type="ECO:0000313" key="13">
    <source>
        <dbReference type="EMBL" id="KAH7304271.1"/>
    </source>
</evidence>
<keyword evidence="4 10" id="KW-0812">Transmembrane</keyword>
<name>A0A8K0SCE3_9HYPO</name>
<dbReference type="SUPFAM" id="SSF81338">
    <property type="entry name" value="Aquaporin-like"/>
    <property type="match status" value="1"/>
</dbReference>
<evidence type="ECO:0000256" key="4">
    <source>
        <dbReference type="ARBA" id="ARBA00022692"/>
    </source>
</evidence>
<evidence type="ECO:0000256" key="6">
    <source>
        <dbReference type="ARBA" id="ARBA00022989"/>
    </source>
</evidence>
<feature type="transmembrane region" description="Helical" evidence="12">
    <location>
        <begin position="188"/>
        <end position="211"/>
    </location>
</feature>
<comment type="catalytic activity">
    <reaction evidence="9">
        <text>glycerol(in) = glycerol(out)</text>
        <dbReference type="Rhea" id="RHEA:29675"/>
        <dbReference type="ChEBI" id="CHEBI:17754"/>
    </reaction>
</comment>
<feature type="transmembrane region" description="Helical" evidence="12">
    <location>
        <begin position="223"/>
        <end position="247"/>
    </location>
</feature>
<feature type="transmembrane region" description="Helical" evidence="12">
    <location>
        <begin position="93"/>
        <end position="112"/>
    </location>
</feature>
<dbReference type="CDD" id="cd00333">
    <property type="entry name" value="MIP"/>
    <property type="match status" value="1"/>
</dbReference>
<keyword evidence="7 12" id="KW-0472">Membrane</keyword>
<keyword evidence="3 10" id="KW-0813">Transport</keyword>
<evidence type="ECO:0000256" key="3">
    <source>
        <dbReference type="ARBA" id="ARBA00022448"/>
    </source>
</evidence>
<gene>
    <name evidence="13" type="ORF">B0I35DRAFT_401350</name>
</gene>
<dbReference type="PRINTS" id="PR00783">
    <property type="entry name" value="MINTRINSICP"/>
</dbReference>